<feature type="transmembrane region" description="Helical" evidence="2">
    <location>
        <begin position="20"/>
        <end position="40"/>
    </location>
</feature>
<dbReference type="EMBL" id="JAAAIM010000719">
    <property type="protein sequence ID" value="KAG0284892.1"/>
    <property type="molecule type" value="Genomic_DNA"/>
</dbReference>
<sequence>VIGHALILQEILFNYTTPTGAAELSAVALCVHVFWIFKYYEGVRRRARRAGKNAAPEKLKQEQEQGKQKGKKKVKAAADNSIAATTTSMGSDGKTIQLRIQKSK</sequence>
<feature type="compositionally biased region" description="Basic and acidic residues" evidence="1">
    <location>
        <begin position="55"/>
        <end position="67"/>
    </location>
</feature>
<feature type="non-terminal residue" evidence="3">
    <location>
        <position position="1"/>
    </location>
</feature>
<keyword evidence="2" id="KW-1133">Transmembrane helix</keyword>
<evidence type="ECO:0000313" key="3">
    <source>
        <dbReference type="EMBL" id="KAG0284892.1"/>
    </source>
</evidence>
<protein>
    <recommendedName>
        <fullName evidence="5">Elongation of fatty acids protein</fullName>
    </recommendedName>
</protein>
<dbReference type="Proteomes" id="UP001194696">
    <property type="component" value="Unassembled WGS sequence"/>
</dbReference>
<keyword evidence="4" id="KW-1185">Reference proteome</keyword>
<evidence type="ECO:0000313" key="4">
    <source>
        <dbReference type="Proteomes" id="UP001194696"/>
    </source>
</evidence>
<organism evidence="3 4">
    <name type="scientific">Linnemannia gamsii</name>
    <dbReference type="NCBI Taxonomy" id="64522"/>
    <lineage>
        <taxon>Eukaryota</taxon>
        <taxon>Fungi</taxon>
        <taxon>Fungi incertae sedis</taxon>
        <taxon>Mucoromycota</taxon>
        <taxon>Mortierellomycotina</taxon>
        <taxon>Mortierellomycetes</taxon>
        <taxon>Mortierellales</taxon>
        <taxon>Mortierellaceae</taxon>
        <taxon>Linnemannia</taxon>
    </lineage>
</organism>
<comment type="caution">
    <text evidence="3">The sequence shown here is derived from an EMBL/GenBank/DDBJ whole genome shotgun (WGS) entry which is preliminary data.</text>
</comment>
<accession>A0ABQ7JTT3</accession>
<reference evidence="3 4" key="1">
    <citation type="journal article" date="2020" name="Fungal Divers.">
        <title>Resolving the Mortierellaceae phylogeny through synthesis of multi-gene phylogenetics and phylogenomics.</title>
        <authorList>
            <person name="Vandepol N."/>
            <person name="Liber J."/>
            <person name="Desiro A."/>
            <person name="Na H."/>
            <person name="Kennedy M."/>
            <person name="Barry K."/>
            <person name="Grigoriev I.V."/>
            <person name="Miller A.N."/>
            <person name="O'Donnell K."/>
            <person name="Stajich J.E."/>
            <person name="Bonito G."/>
        </authorList>
    </citation>
    <scope>NUCLEOTIDE SEQUENCE [LARGE SCALE GENOMIC DNA]</scope>
    <source>
        <strain evidence="3 4">AD045</strain>
    </source>
</reference>
<feature type="region of interest" description="Disordered" evidence="1">
    <location>
        <begin position="50"/>
        <end position="77"/>
    </location>
</feature>
<evidence type="ECO:0000256" key="2">
    <source>
        <dbReference type="SAM" id="Phobius"/>
    </source>
</evidence>
<name>A0ABQ7JTT3_9FUNG</name>
<evidence type="ECO:0000256" key="1">
    <source>
        <dbReference type="SAM" id="MobiDB-lite"/>
    </source>
</evidence>
<feature type="region of interest" description="Disordered" evidence="1">
    <location>
        <begin position="85"/>
        <end position="104"/>
    </location>
</feature>
<evidence type="ECO:0008006" key="5">
    <source>
        <dbReference type="Google" id="ProtNLM"/>
    </source>
</evidence>
<keyword evidence="2" id="KW-0812">Transmembrane</keyword>
<gene>
    <name evidence="3" type="ORF">BGZ96_010765</name>
</gene>
<keyword evidence="2" id="KW-0472">Membrane</keyword>
<proteinExistence type="predicted"/>